<keyword evidence="2" id="KW-1185">Reference proteome</keyword>
<proteinExistence type="predicted"/>
<evidence type="ECO:0008006" key="3">
    <source>
        <dbReference type="Google" id="ProtNLM"/>
    </source>
</evidence>
<organism evidence="1 2">
    <name type="scientific">Triticum turgidum subsp. durum</name>
    <name type="common">Durum wheat</name>
    <name type="synonym">Triticum durum</name>
    <dbReference type="NCBI Taxonomy" id="4567"/>
    <lineage>
        <taxon>Eukaryota</taxon>
        <taxon>Viridiplantae</taxon>
        <taxon>Streptophyta</taxon>
        <taxon>Embryophyta</taxon>
        <taxon>Tracheophyta</taxon>
        <taxon>Spermatophyta</taxon>
        <taxon>Magnoliopsida</taxon>
        <taxon>Liliopsida</taxon>
        <taxon>Poales</taxon>
        <taxon>Poaceae</taxon>
        <taxon>BOP clade</taxon>
        <taxon>Pooideae</taxon>
        <taxon>Triticodae</taxon>
        <taxon>Triticeae</taxon>
        <taxon>Triticinae</taxon>
        <taxon>Triticum</taxon>
    </lineage>
</organism>
<accession>A0A9R0PRS5</accession>
<dbReference type="Gramene" id="TRITD1Av1G006460.3">
    <property type="protein sequence ID" value="TRITD1Av1G006460.3"/>
    <property type="gene ID" value="TRITD1Av1G006460"/>
</dbReference>
<protein>
    <recommendedName>
        <fullName evidence="3">Protein DETOXIFICATION</fullName>
    </recommendedName>
</protein>
<gene>
    <name evidence="1" type="ORF">TRITD_1Av1G006460</name>
</gene>
<dbReference type="EMBL" id="LT934111">
    <property type="protein sequence ID" value="VAH00774.1"/>
    <property type="molecule type" value="Genomic_DNA"/>
</dbReference>
<reference evidence="1 2" key="1">
    <citation type="submission" date="2017-09" db="EMBL/GenBank/DDBJ databases">
        <authorList>
            <consortium name="International Durum Wheat Genome Sequencing Consortium (IDWGSC)"/>
            <person name="Milanesi L."/>
        </authorList>
    </citation>
    <scope>NUCLEOTIDE SEQUENCE [LARGE SCALE GENOMIC DNA]</scope>
    <source>
        <strain evidence="2">cv. Svevo</strain>
    </source>
</reference>
<sequence length="144" mass="15766">MSSAPLLGAGEPFGECREAKRPSPAWLRRLIDTEEAWAQLQFALPMVLTNMSYYAIPLVSVMFSGHLGNVHLAGATLGNSWATVTGYAFVHMVVSDHKLAKSGQLKFIVYLLAPTAGTILSERYALVRPAATTFAQWHHKFGYA</sequence>
<evidence type="ECO:0000313" key="1">
    <source>
        <dbReference type="EMBL" id="VAH00774.1"/>
    </source>
</evidence>
<dbReference type="AlphaFoldDB" id="A0A9R0PRS5"/>
<dbReference type="Proteomes" id="UP000324705">
    <property type="component" value="Chromosome 1A"/>
</dbReference>
<evidence type="ECO:0000313" key="2">
    <source>
        <dbReference type="Proteomes" id="UP000324705"/>
    </source>
</evidence>
<name>A0A9R0PRS5_TRITD</name>